<evidence type="ECO:0000313" key="3">
    <source>
        <dbReference type="Proteomes" id="UP000734854"/>
    </source>
</evidence>
<protein>
    <submittedName>
        <fullName evidence="2">Uncharacterized protein</fullName>
    </submittedName>
</protein>
<feature type="region of interest" description="Disordered" evidence="1">
    <location>
        <begin position="177"/>
        <end position="238"/>
    </location>
</feature>
<feature type="region of interest" description="Disordered" evidence="1">
    <location>
        <begin position="1"/>
        <end position="22"/>
    </location>
</feature>
<dbReference type="EMBL" id="JACMSC010000009">
    <property type="protein sequence ID" value="KAG6506777.1"/>
    <property type="molecule type" value="Genomic_DNA"/>
</dbReference>
<name>A0A8J5GFY3_ZINOF</name>
<feature type="compositionally biased region" description="Low complexity" evidence="1">
    <location>
        <begin position="9"/>
        <end position="18"/>
    </location>
</feature>
<dbReference type="AlphaFoldDB" id="A0A8J5GFY3"/>
<evidence type="ECO:0000256" key="1">
    <source>
        <dbReference type="SAM" id="MobiDB-lite"/>
    </source>
</evidence>
<feature type="compositionally biased region" description="Polar residues" evidence="1">
    <location>
        <begin position="67"/>
        <end position="79"/>
    </location>
</feature>
<dbReference type="PANTHER" id="PTHR34120:SF2">
    <property type="entry name" value="OS01G0860900 PROTEIN"/>
    <property type="match status" value="1"/>
</dbReference>
<organism evidence="2 3">
    <name type="scientific">Zingiber officinale</name>
    <name type="common">Ginger</name>
    <name type="synonym">Amomum zingiber</name>
    <dbReference type="NCBI Taxonomy" id="94328"/>
    <lineage>
        <taxon>Eukaryota</taxon>
        <taxon>Viridiplantae</taxon>
        <taxon>Streptophyta</taxon>
        <taxon>Embryophyta</taxon>
        <taxon>Tracheophyta</taxon>
        <taxon>Spermatophyta</taxon>
        <taxon>Magnoliopsida</taxon>
        <taxon>Liliopsida</taxon>
        <taxon>Zingiberales</taxon>
        <taxon>Zingiberaceae</taxon>
        <taxon>Zingiber</taxon>
    </lineage>
</organism>
<evidence type="ECO:0000313" key="2">
    <source>
        <dbReference type="EMBL" id="KAG6506777.1"/>
    </source>
</evidence>
<feature type="region of interest" description="Disordered" evidence="1">
    <location>
        <begin position="63"/>
        <end position="165"/>
    </location>
</feature>
<accession>A0A8J5GFY3</accession>
<gene>
    <name evidence="2" type="ORF">ZIOFF_032107</name>
</gene>
<sequence>MDPDGLLRHGGAAAASGRGHQESAVYRLDVRAEDADLPPESIQVPIGGEGIDWAYLNAVFEREDSTKGSTNPKSSCHANSKSRSISELSSASLKAKPPPVIGLPSSIRPSAGRFSRRQPAGRIFIRKGSARSRRESEEADPGSPKVSCFGRVLSERERKQGKRQPGTRWICCLGFGGGGPGPGPGPGAVLTVEGRKDCSLPSPEDTSRGPTQALAGLGGMRRLASGRRAESSAEHPAD</sequence>
<dbReference type="OrthoDB" id="696504at2759"/>
<feature type="compositionally biased region" description="Low complexity" evidence="1">
    <location>
        <begin position="81"/>
        <end position="95"/>
    </location>
</feature>
<feature type="compositionally biased region" description="Basic and acidic residues" evidence="1">
    <location>
        <begin position="227"/>
        <end position="238"/>
    </location>
</feature>
<reference evidence="2 3" key="1">
    <citation type="submission" date="2020-08" db="EMBL/GenBank/DDBJ databases">
        <title>Plant Genome Project.</title>
        <authorList>
            <person name="Zhang R.-G."/>
        </authorList>
    </citation>
    <scope>NUCLEOTIDE SEQUENCE [LARGE SCALE GENOMIC DNA]</scope>
    <source>
        <tissue evidence="2">Rhizome</tissue>
    </source>
</reference>
<proteinExistence type="predicted"/>
<dbReference type="Proteomes" id="UP000734854">
    <property type="component" value="Unassembled WGS sequence"/>
</dbReference>
<keyword evidence="3" id="KW-1185">Reference proteome</keyword>
<comment type="caution">
    <text evidence="2">The sequence shown here is derived from an EMBL/GenBank/DDBJ whole genome shotgun (WGS) entry which is preliminary data.</text>
</comment>
<dbReference type="PANTHER" id="PTHR34120">
    <property type="entry name" value="EXPRESSED PROTEIN"/>
    <property type="match status" value="1"/>
</dbReference>